<evidence type="ECO:0000256" key="2">
    <source>
        <dbReference type="SAM" id="SignalP"/>
    </source>
</evidence>
<evidence type="ECO:0008006" key="5">
    <source>
        <dbReference type="Google" id="ProtNLM"/>
    </source>
</evidence>
<evidence type="ECO:0000313" key="3">
    <source>
        <dbReference type="EMBL" id="GEJ56012.1"/>
    </source>
</evidence>
<gene>
    <name evidence="3" type="ORF">AMYX_07530</name>
</gene>
<keyword evidence="4" id="KW-1185">Reference proteome</keyword>
<dbReference type="Proteomes" id="UP000503640">
    <property type="component" value="Unassembled WGS sequence"/>
</dbReference>
<name>A0A7I9VHX6_9BACT</name>
<sequence length="500" mass="54089">MRRLVAALTTCLAVVSLALPAFARAETQDQKEQQEKIDKLAKELEALKKEVKRTEDKSLGRWLTIGGDYRFRIDSLHGEVPNYFQYLGPTAMPAAVPGYKPTNDTLMTNRFGLNMKAKATQDVTISSRLLMYKTFGMQTAQATNAGFFADRSSVLDGTVGHIPLDNTLRVDQVYATWNNIAGQPIWFSVGRRPSTGGSPTHLRQDNDRPGSAGVPGLLVDYAFDGATLGFAPEIDALPGAFGKLCAGRGFEAGYDVSPQTGGTKSLLKDTDMLGVSLVPVDIDPIRVDLQWNRGFNIFDNPNNVGAQLGDIDWFGAGVLSTLKEVGPGNLTMFASGGLSITHPNGNHALLAGLNSPDSGAGLLVNGPDKSSNTGYSVYAGLRYDLPSGTKIGGEYNHGSEFWIPFVPAADDMWTSKLGTRGNVYEVYLIQELPLAAIASFTSKTFFRLGYQYYDFTYTGSNNWVGAPVKISDLSASPMNAQMFAPLKSAHDIYATFEVKL</sequence>
<evidence type="ECO:0000313" key="4">
    <source>
        <dbReference type="Proteomes" id="UP000503640"/>
    </source>
</evidence>
<keyword evidence="1" id="KW-0175">Coiled coil</keyword>
<comment type="caution">
    <text evidence="3">The sequence shown here is derived from an EMBL/GenBank/DDBJ whole genome shotgun (WGS) entry which is preliminary data.</text>
</comment>
<evidence type="ECO:0000256" key="1">
    <source>
        <dbReference type="SAM" id="Coils"/>
    </source>
</evidence>
<accession>A0A7I9VHX6</accession>
<dbReference type="RefSeq" id="WP_176063115.1">
    <property type="nucleotide sequence ID" value="NZ_BJTG01000002.1"/>
</dbReference>
<dbReference type="AlphaFoldDB" id="A0A7I9VHX6"/>
<protein>
    <recommendedName>
        <fullName evidence="5">DUF3373 domain-containing protein</fullName>
    </recommendedName>
</protein>
<proteinExistence type="predicted"/>
<dbReference type="InterPro" id="IPR021803">
    <property type="entry name" value="DUF3373"/>
</dbReference>
<dbReference type="EMBL" id="BJTG01000002">
    <property type="protein sequence ID" value="GEJ56012.1"/>
    <property type="molecule type" value="Genomic_DNA"/>
</dbReference>
<feature type="coiled-coil region" evidence="1">
    <location>
        <begin position="23"/>
        <end position="57"/>
    </location>
</feature>
<reference evidence="4" key="1">
    <citation type="journal article" date="2020" name="Appl. Environ. Microbiol.">
        <title>Diazotrophic Anaeromyxobacter Isolates from Soils.</title>
        <authorList>
            <person name="Masuda Y."/>
            <person name="Yamanaka H."/>
            <person name="Xu Z.X."/>
            <person name="Shiratori Y."/>
            <person name="Aono T."/>
            <person name="Amachi S."/>
            <person name="Senoo K."/>
            <person name="Itoh H."/>
        </authorList>
    </citation>
    <scope>NUCLEOTIDE SEQUENCE [LARGE SCALE GENOMIC DNA]</scope>
    <source>
        <strain evidence="4">R267</strain>
    </source>
</reference>
<organism evidence="3 4">
    <name type="scientific">Anaeromyxobacter diazotrophicus</name>
    <dbReference type="NCBI Taxonomy" id="2590199"/>
    <lineage>
        <taxon>Bacteria</taxon>
        <taxon>Pseudomonadati</taxon>
        <taxon>Myxococcota</taxon>
        <taxon>Myxococcia</taxon>
        <taxon>Myxococcales</taxon>
        <taxon>Cystobacterineae</taxon>
        <taxon>Anaeromyxobacteraceae</taxon>
        <taxon>Anaeromyxobacter</taxon>
    </lineage>
</organism>
<dbReference type="Pfam" id="PF11853">
    <property type="entry name" value="DUF3373"/>
    <property type="match status" value="1"/>
</dbReference>
<feature type="chain" id="PRO_5029523848" description="DUF3373 domain-containing protein" evidence="2">
    <location>
        <begin position="24"/>
        <end position="500"/>
    </location>
</feature>
<keyword evidence="2" id="KW-0732">Signal</keyword>
<feature type="signal peptide" evidence="2">
    <location>
        <begin position="1"/>
        <end position="23"/>
    </location>
</feature>